<protein>
    <submittedName>
        <fullName evidence="5">Predicted protein</fullName>
    </submittedName>
</protein>
<keyword evidence="2" id="KW-0677">Repeat</keyword>
<evidence type="ECO:0000256" key="1">
    <source>
        <dbReference type="ARBA" id="ARBA00022441"/>
    </source>
</evidence>
<organism evidence="6">
    <name type="scientific">Naegleria gruberi</name>
    <name type="common">Amoeba</name>
    <dbReference type="NCBI Taxonomy" id="5762"/>
    <lineage>
        <taxon>Eukaryota</taxon>
        <taxon>Discoba</taxon>
        <taxon>Heterolobosea</taxon>
        <taxon>Tetramitia</taxon>
        <taxon>Eutetramitia</taxon>
        <taxon>Vahlkampfiidae</taxon>
        <taxon>Naegleria</taxon>
    </lineage>
</organism>
<dbReference type="Gene3D" id="2.120.10.80">
    <property type="entry name" value="Kelch-type beta propeller"/>
    <property type="match status" value="1"/>
</dbReference>
<dbReference type="CDD" id="cd18186">
    <property type="entry name" value="BTB_POZ_ZBTB_KLHL-like"/>
    <property type="match status" value="2"/>
</dbReference>
<sequence length="903" mass="104333">MSDLLQQIVGDEDEYYDDDDDDYDYDEEYNDEEEEGGEEEEIIEENDAEEIIEQTKANLTFKNHSERKQELKQNKHTKSKLVASSNDNHHHSEQVLEISEEEMEYYKQLKLYGINGPPKKEDGELNEEINFKLDVLQSSKMFFESVQPTLVTIYSGSKLYDDQYRHLRQNSYRLIREKGYQTDQEMMAAELTHPRLLVDIMPLSKSIDYVQQIMNRTEHLSCLSSDMKYLYIYGGKYRNSLRDDFIQYEILTGKMNIYNNLSLASHIDNYQGTCIVIPPLFGGGMFEHDGKVYIIGKGEKSPSTHIYTIENLREPMKVKNGISAGYPWSYQHVNTIFNSRTFFTIHHSYESNVLEVFLFGGKCAEKAMDEMINIHIPIQNSYVQPITYTVLTKPKVGEWPSARYGHSSCNIANLIFIYGGINTKNQLLNDLYMFDTTTQVWTEVSVESMLPPPLFKHQSFSINNQSFYIFGGQTQHDASNSLFRFDITDKKWYLIEVISDERNAKLSGHQCLATSNKLFIIGGVSDQENTKSMRNFSVLLNVSDPGKPIPICNYLSTKRREGYLCDIIFRVKDMGTDTTSHILAHRCILKARCSYLTEKFSNCVETMNTHNFEGTFLDEEIGVVDISECQTHIFEKYLEFLYSGSLYLENLEVVSQFLEFVKNISTERHYPSLQKICTLDSRKDLSLTKQILADMHKDFATLIDDNTYSDVVVVLDQENMFEKDSVPMEDGEFNEELLSPLTSATISSSGISVHRLIMSRSPFFSRMFVTSGMMETKEKVVHLSDYSKEVMIDLLKYLYTDIIQLSPSNCLGVLVYSLMFDLTDLASCCRRMVISLLDNSTVWVVHEIAILYNEKSLESECEHFIANNFVTLNSSSAFLDLPDMTRIRIKQLYERKYHKNKTK</sequence>
<dbReference type="GeneID" id="8864554"/>
<dbReference type="InParanoid" id="D2VR08"/>
<dbReference type="eggNOG" id="KOG0379">
    <property type="taxonomic scope" value="Eukaryota"/>
</dbReference>
<dbReference type="OMA" id="NISTERH"/>
<feature type="region of interest" description="Disordered" evidence="3">
    <location>
        <begin position="60"/>
        <end position="91"/>
    </location>
</feature>
<accession>D2VR08</accession>
<feature type="region of interest" description="Disordered" evidence="3">
    <location>
        <begin position="1"/>
        <end position="42"/>
    </location>
</feature>
<dbReference type="AlphaFoldDB" id="D2VR08"/>
<dbReference type="Proteomes" id="UP000006671">
    <property type="component" value="Unassembled WGS sequence"/>
</dbReference>
<dbReference type="Pfam" id="PF00651">
    <property type="entry name" value="BTB"/>
    <property type="match status" value="2"/>
</dbReference>
<dbReference type="InterPro" id="IPR015915">
    <property type="entry name" value="Kelch-typ_b-propeller"/>
</dbReference>
<evidence type="ECO:0000259" key="4">
    <source>
        <dbReference type="PROSITE" id="PS50097"/>
    </source>
</evidence>
<dbReference type="CDD" id="cd14733">
    <property type="entry name" value="BACK"/>
    <property type="match status" value="1"/>
</dbReference>
<name>D2VR08_NAEGR</name>
<dbReference type="VEuPathDB" id="AmoebaDB:NAEGRDRAFT_51566"/>
<dbReference type="KEGG" id="ngr:NAEGRDRAFT_51566"/>
<feature type="domain" description="BTB" evidence="4">
    <location>
        <begin position="565"/>
        <end position="650"/>
    </location>
</feature>
<feature type="compositionally biased region" description="Acidic residues" evidence="3">
    <location>
        <begin position="10"/>
        <end position="42"/>
    </location>
</feature>
<dbReference type="SUPFAM" id="SSF117281">
    <property type="entry name" value="Kelch motif"/>
    <property type="match status" value="1"/>
</dbReference>
<keyword evidence="6" id="KW-1185">Reference proteome</keyword>
<dbReference type="PROSITE" id="PS50097">
    <property type="entry name" value="BTB"/>
    <property type="match status" value="2"/>
</dbReference>
<dbReference type="SMART" id="SM00225">
    <property type="entry name" value="BTB"/>
    <property type="match status" value="2"/>
</dbReference>
<evidence type="ECO:0000256" key="2">
    <source>
        <dbReference type="ARBA" id="ARBA00022737"/>
    </source>
</evidence>
<dbReference type="InterPro" id="IPR011333">
    <property type="entry name" value="SKP1/BTB/POZ_sf"/>
</dbReference>
<evidence type="ECO:0000313" key="6">
    <source>
        <dbReference type="Proteomes" id="UP000006671"/>
    </source>
</evidence>
<evidence type="ECO:0000256" key="3">
    <source>
        <dbReference type="SAM" id="MobiDB-lite"/>
    </source>
</evidence>
<dbReference type="Gene3D" id="3.30.710.10">
    <property type="entry name" value="Potassium Channel Kv1.1, Chain A"/>
    <property type="match status" value="2"/>
</dbReference>
<keyword evidence="1" id="KW-0880">Kelch repeat</keyword>
<dbReference type="PANTHER" id="PTHR45632">
    <property type="entry name" value="LD33804P"/>
    <property type="match status" value="1"/>
</dbReference>
<proteinExistence type="predicted"/>
<dbReference type="RefSeq" id="XP_002673472.1">
    <property type="nucleotide sequence ID" value="XM_002673426.1"/>
</dbReference>
<dbReference type="SUPFAM" id="SSF54695">
    <property type="entry name" value="POZ domain"/>
    <property type="match status" value="2"/>
</dbReference>
<dbReference type="OrthoDB" id="45365at2759"/>
<gene>
    <name evidence="5" type="ORF">NAEGRDRAFT_51566</name>
</gene>
<reference evidence="5 6" key="1">
    <citation type="journal article" date="2010" name="Cell">
        <title>The genome of Naegleria gruberi illuminates early eukaryotic versatility.</title>
        <authorList>
            <person name="Fritz-Laylin L.K."/>
            <person name="Prochnik S.E."/>
            <person name="Ginger M.L."/>
            <person name="Dacks J.B."/>
            <person name="Carpenter M.L."/>
            <person name="Field M.C."/>
            <person name="Kuo A."/>
            <person name="Paredez A."/>
            <person name="Chapman J."/>
            <person name="Pham J."/>
            <person name="Shu S."/>
            <person name="Neupane R."/>
            <person name="Cipriano M."/>
            <person name="Mancuso J."/>
            <person name="Tu H."/>
            <person name="Salamov A."/>
            <person name="Lindquist E."/>
            <person name="Shapiro H."/>
            <person name="Lucas S."/>
            <person name="Grigoriev I.V."/>
            <person name="Cande W.Z."/>
            <person name="Fulton C."/>
            <person name="Rokhsar D.S."/>
            <person name="Dawson S.C."/>
        </authorList>
    </citation>
    <scope>NUCLEOTIDE SEQUENCE [LARGE SCALE GENOMIC DNA]</scope>
    <source>
        <strain evidence="5 6">NEG-M</strain>
    </source>
</reference>
<feature type="compositionally biased region" description="Basic and acidic residues" evidence="3">
    <location>
        <begin position="63"/>
        <end position="73"/>
    </location>
</feature>
<evidence type="ECO:0000313" key="5">
    <source>
        <dbReference type="EMBL" id="EFC40728.1"/>
    </source>
</evidence>
<dbReference type="EMBL" id="GG738890">
    <property type="protein sequence ID" value="EFC40728.1"/>
    <property type="molecule type" value="Genomic_DNA"/>
</dbReference>
<feature type="domain" description="BTB" evidence="4">
    <location>
        <begin position="709"/>
        <end position="807"/>
    </location>
</feature>
<dbReference type="InterPro" id="IPR000210">
    <property type="entry name" value="BTB/POZ_dom"/>
</dbReference>
<dbReference type="Pfam" id="PF24681">
    <property type="entry name" value="Kelch_KLHDC2_KLHL20_DRC7"/>
    <property type="match status" value="1"/>
</dbReference>